<keyword evidence="3" id="KW-1185">Reference proteome</keyword>
<evidence type="ECO:0000313" key="3">
    <source>
        <dbReference type="Proteomes" id="UP001363151"/>
    </source>
</evidence>
<protein>
    <submittedName>
        <fullName evidence="2">Uncharacterized protein</fullName>
    </submittedName>
</protein>
<feature type="compositionally biased region" description="Gly residues" evidence="1">
    <location>
        <begin position="146"/>
        <end position="159"/>
    </location>
</feature>
<dbReference type="Gene3D" id="3.40.50.2000">
    <property type="entry name" value="Glycogen Phosphorylase B"/>
    <property type="match status" value="1"/>
</dbReference>
<dbReference type="Proteomes" id="UP001363151">
    <property type="component" value="Unassembled WGS sequence"/>
</dbReference>
<dbReference type="EMBL" id="JBBJCI010000015">
    <property type="protein sequence ID" value="KAK7254857.1"/>
    <property type="molecule type" value="Genomic_DNA"/>
</dbReference>
<sequence>MFRRLRASAGARNRAHLLERLRVVDYWNYVNALSNASRSTRPYGGCLTALDALSNGVPLVVLPGPLERGRHAMSIYGQMNLTDFVARAADYVRASRAHFGRAPGDAMPSLNMSEADSASEQLGSPALSPDSPTPRNSMLPASLQNGGSGRSTQGGGLGAPKGSPGVSTERRARIGARKKQQKIEGAKYATGRRQRRANQLDIHKEILGAGSWQRCPRCQSQTTFCSSCAAKFDEMVPEALCRQLAFGPDVEQEFQQMFEDLSHRVDEKCASNRSSEVVPGGTQTAKQRRMTKARVLDGLRIDNITQNIERDKREKSGLLVRQSPIDVMPAEAVQWLAGIDDATRSWIFAHNERITKHQAWLTSDAVDREMSNQDDRINIRKEFKGVKNVHFDAINRRDLGRPAATLRLPPTLADVKARIEDRAKTYVARKA</sequence>
<accession>A0ABR1GG59</accession>
<comment type="caution">
    <text evidence="2">The sequence shown here is derived from an EMBL/GenBank/DDBJ whole genome shotgun (WGS) entry which is preliminary data.</text>
</comment>
<reference evidence="2 3" key="1">
    <citation type="submission" date="2024-03" db="EMBL/GenBank/DDBJ databases">
        <title>Aureococcus anophagefferens CCMP1851 and Kratosvirus quantuckense: Draft genome of a second virus-susceptible host strain in the model system.</title>
        <authorList>
            <person name="Chase E."/>
            <person name="Truchon A.R."/>
            <person name="Schepens W."/>
            <person name="Wilhelm S.W."/>
        </authorList>
    </citation>
    <scope>NUCLEOTIDE SEQUENCE [LARGE SCALE GENOMIC DNA]</scope>
    <source>
        <strain evidence="2 3">CCMP1851</strain>
    </source>
</reference>
<proteinExistence type="predicted"/>
<evidence type="ECO:0000313" key="2">
    <source>
        <dbReference type="EMBL" id="KAK7254857.1"/>
    </source>
</evidence>
<evidence type="ECO:0000256" key="1">
    <source>
        <dbReference type="SAM" id="MobiDB-lite"/>
    </source>
</evidence>
<organism evidence="2 3">
    <name type="scientific">Aureococcus anophagefferens</name>
    <name type="common">Harmful bloom alga</name>
    <dbReference type="NCBI Taxonomy" id="44056"/>
    <lineage>
        <taxon>Eukaryota</taxon>
        <taxon>Sar</taxon>
        <taxon>Stramenopiles</taxon>
        <taxon>Ochrophyta</taxon>
        <taxon>Pelagophyceae</taxon>
        <taxon>Pelagomonadales</taxon>
        <taxon>Pelagomonadaceae</taxon>
        <taxon>Aureococcus</taxon>
    </lineage>
</organism>
<feature type="compositionally biased region" description="Polar residues" evidence="1">
    <location>
        <begin position="110"/>
        <end position="122"/>
    </location>
</feature>
<gene>
    <name evidence="2" type="ORF">SO694_00134070</name>
</gene>
<feature type="region of interest" description="Disordered" evidence="1">
    <location>
        <begin position="102"/>
        <end position="196"/>
    </location>
</feature>
<name>A0ABR1GG59_AURAN</name>